<protein>
    <recommendedName>
        <fullName evidence="3">DUF4249 family protein</fullName>
    </recommendedName>
</protein>
<evidence type="ECO:0008006" key="3">
    <source>
        <dbReference type="Google" id="ProtNLM"/>
    </source>
</evidence>
<comment type="caution">
    <text evidence="1">The sequence shown here is derived from an EMBL/GenBank/DDBJ whole genome shotgun (WGS) entry which is preliminary data.</text>
</comment>
<name>A0ABV4HIJ5_9SPHI</name>
<organism evidence="1 2">
    <name type="scientific">Sphingobacterium thalpophilum</name>
    <dbReference type="NCBI Taxonomy" id="259"/>
    <lineage>
        <taxon>Bacteria</taxon>
        <taxon>Pseudomonadati</taxon>
        <taxon>Bacteroidota</taxon>
        <taxon>Sphingobacteriia</taxon>
        <taxon>Sphingobacteriales</taxon>
        <taxon>Sphingobacteriaceae</taxon>
        <taxon>Sphingobacterium</taxon>
    </lineage>
</organism>
<evidence type="ECO:0000313" key="1">
    <source>
        <dbReference type="EMBL" id="MEZ0454360.1"/>
    </source>
</evidence>
<keyword evidence="2" id="KW-1185">Reference proteome</keyword>
<dbReference type="RefSeq" id="WP_324756003.1">
    <property type="nucleotide sequence ID" value="NZ_CP141191.1"/>
</dbReference>
<dbReference type="EMBL" id="JBEOQB010000007">
    <property type="protein sequence ID" value="MEZ0454360.1"/>
    <property type="molecule type" value="Genomic_DNA"/>
</dbReference>
<dbReference type="PROSITE" id="PS51257">
    <property type="entry name" value="PROKAR_LIPOPROTEIN"/>
    <property type="match status" value="1"/>
</dbReference>
<reference evidence="1 2" key="1">
    <citation type="submission" date="2024-06" db="EMBL/GenBank/DDBJ databases">
        <title>Soil Sphingobacterium thalpophilum.</title>
        <authorList>
            <person name="Yang J."/>
            <person name="Li J."/>
        </authorList>
    </citation>
    <scope>NUCLEOTIDE SEQUENCE [LARGE SCALE GENOMIC DNA]</scope>
    <source>
        <strain evidence="1 2">22g91tb</strain>
    </source>
</reference>
<gene>
    <name evidence="1" type="ORF">ABTW24_22405</name>
</gene>
<accession>A0ABV4HIJ5</accession>
<dbReference type="Proteomes" id="UP001566204">
    <property type="component" value="Unassembled WGS sequence"/>
</dbReference>
<evidence type="ECO:0000313" key="2">
    <source>
        <dbReference type="Proteomes" id="UP001566204"/>
    </source>
</evidence>
<sequence length="269" mass="29929">MLKNLFLVFVTVSVGSLLFSCRKGELVQESEELARVLFKSYGSVSPDIKRITVDGKAANDDNSTFVFVRSKDTDSSLVLGYNSKDEHVLAQRLPIRAGLNTFGVHEKSPIDPTLVVAENPLGADLPVIPDTIQVKILNYNKTISPEGLPIRLAIYKGKLVFDDAWGMDLVSYDQTPLLTTGVIGESIPKEFIKLPKKPFSHAFFKAEVLDEALKPVLVNGQKVFLFFYFTVDIGIVYLPQKEPDVYFDFDGMTAIDGLGYSLDNVWLKK</sequence>
<proteinExistence type="predicted"/>